<dbReference type="EMBL" id="LQBK01000037">
    <property type="protein sequence ID" value="KUG53834.1"/>
    <property type="molecule type" value="Genomic_DNA"/>
</dbReference>
<protein>
    <submittedName>
        <fullName evidence="2">Uncharacterized protein</fullName>
    </submittedName>
</protein>
<evidence type="ECO:0000313" key="3">
    <source>
        <dbReference type="Proteomes" id="UP000053512"/>
    </source>
</evidence>
<evidence type="ECO:0000256" key="1">
    <source>
        <dbReference type="SAM" id="MobiDB-lite"/>
    </source>
</evidence>
<dbReference type="Proteomes" id="UP000053512">
    <property type="component" value="Unassembled WGS sequence"/>
</dbReference>
<comment type="caution">
    <text evidence="2">The sequence shown here is derived from an EMBL/GenBank/DDBJ whole genome shotgun (WGS) entry which is preliminary data.</text>
</comment>
<dbReference type="RefSeq" id="WP_058874856.1">
    <property type="nucleotide sequence ID" value="NZ_LQBK01000037.1"/>
</dbReference>
<accession>A0A0W8I6G5</accession>
<reference evidence="3" key="1">
    <citation type="submission" date="2015-12" db="EMBL/GenBank/DDBJ databases">
        <authorList>
            <person name="Nair G.R."/>
            <person name="Kaur G."/>
            <person name="Mayilraj S."/>
        </authorList>
    </citation>
    <scope>NUCLEOTIDE SEQUENCE [LARGE SCALE GENOMIC DNA]</scope>
    <source>
        <strain evidence="3">CD08_4</strain>
    </source>
</reference>
<proteinExistence type="predicted"/>
<organism evidence="2 3">
    <name type="scientific">Kocuria rosea subsp. polaris</name>
    <dbReference type="NCBI Taxonomy" id="136273"/>
    <lineage>
        <taxon>Bacteria</taxon>
        <taxon>Bacillati</taxon>
        <taxon>Actinomycetota</taxon>
        <taxon>Actinomycetes</taxon>
        <taxon>Micrococcales</taxon>
        <taxon>Micrococcaceae</taxon>
        <taxon>Kocuria</taxon>
    </lineage>
</organism>
<dbReference type="OrthoDB" id="4883042at2"/>
<name>A0A0W8I6G5_KOCRO</name>
<sequence length="81" mass="8585">MSVEITEGGAVVAAGQPVDYATAYSWAVDNPEKITSLVEDTKAFVTVIADAETAPVERQQSAVREAFTAGRPRQPGDSWSS</sequence>
<feature type="region of interest" description="Disordered" evidence="1">
    <location>
        <begin position="58"/>
        <end position="81"/>
    </location>
</feature>
<dbReference type="AlphaFoldDB" id="A0A0W8I6G5"/>
<gene>
    <name evidence="2" type="ORF">AVL61_14960</name>
</gene>
<evidence type="ECO:0000313" key="2">
    <source>
        <dbReference type="EMBL" id="KUG53834.1"/>
    </source>
</evidence>